<protein>
    <recommendedName>
        <fullName evidence="3">CRISPR type III-associated protein domain-containing protein</fullName>
    </recommendedName>
</protein>
<sequence>MEKIEATFRVVTPMFMSGADQSKAELRLPSIKGALRFWWRALAWGRYGDLEKIREEEARLFGSTDEGQSKVLMRLTAAENLESFLGKQEAKKWGPNTWQGYVGYGLVDKKLRPTRDYIKPGFTFSLIISARDRRALEEMEAPLKALGLLGGLGGRSRKSWGSLTLMKIEGIKEWEPPKNEQELRKTLENLLQSQRKPGPYTGISNKTAFAIGKLYPDAAAAQRSLAQTYRDFLKALGGRGKTLREAFGLPRQLRMKGARYQNANERRASPVFLHIHQFPDGRAAPVVTLLPGAFLSRQPSPSGEWQTAQTFLNKV</sequence>
<evidence type="ECO:0000313" key="5">
    <source>
        <dbReference type="Proteomes" id="UP000318065"/>
    </source>
</evidence>
<keyword evidence="1" id="KW-0051">Antiviral defense</keyword>
<comment type="subunit">
    <text evidence="2">Part of the Csm effector complex that includes Cas10, Csm2, Csm3, Csm4 and Csm5.</text>
</comment>
<accession>A0A510HL83</accession>
<dbReference type="InterPro" id="IPR005537">
    <property type="entry name" value="RAMP_III_fam"/>
</dbReference>
<dbReference type="GO" id="GO:0051607">
    <property type="term" value="P:defense response to virus"/>
    <property type="evidence" value="ECO:0007669"/>
    <property type="project" value="UniProtKB-KW"/>
</dbReference>
<reference evidence="4" key="1">
    <citation type="journal article" date="2019" name="Microbiol. Resour. Announc.">
        <title>Complete Genome Sequence of Rubrobacter xylanophilus Strain AA3-22, Isolated from Arima Onsen in Japan.</title>
        <authorList>
            <person name="Tomariguchi N."/>
            <person name="Miyazaki K."/>
        </authorList>
    </citation>
    <scope>NUCLEOTIDE SEQUENCE [LARGE SCALE GENOMIC DNA]</scope>
    <source>
        <strain evidence="4">AA3-22</strain>
    </source>
</reference>
<dbReference type="Proteomes" id="UP000318065">
    <property type="component" value="Chromosome"/>
</dbReference>
<dbReference type="RefSeq" id="WP_143528761.1">
    <property type="nucleotide sequence ID" value="NZ_AP019791.1"/>
</dbReference>
<organism evidence="4 5">
    <name type="scientific">Rubrobacter xylanophilus</name>
    <dbReference type="NCBI Taxonomy" id="49319"/>
    <lineage>
        <taxon>Bacteria</taxon>
        <taxon>Bacillati</taxon>
        <taxon>Actinomycetota</taxon>
        <taxon>Rubrobacteria</taxon>
        <taxon>Rubrobacterales</taxon>
        <taxon>Rubrobacteraceae</taxon>
        <taxon>Rubrobacter</taxon>
    </lineage>
</organism>
<evidence type="ECO:0000259" key="3">
    <source>
        <dbReference type="Pfam" id="PF03787"/>
    </source>
</evidence>
<name>A0A510HL83_9ACTN</name>
<gene>
    <name evidence="4" type="ORF">RxyAA322_26450</name>
</gene>
<dbReference type="AlphaFoldDB" id="A0A510HL83"/>
<evidence type="ECO:0000256" key="2">
    <source>
        <dbReference type="ARBA" id="ARBA00093789"/>
    </source>
</evidence>
<dbReference type="EMBL" id="AP019791">
    <property type="protein sequence ID" value="BBL80791.1"/>
    <property type="molecule type" value="Genomic_DNA"/>
</dbReference>
<dbReference type="InterPro" id="IPR007522">
    <property type="entry name" value="CRISPR-assoc_prot_TM1795"/>
</dbReference>
<keyword evidence="5" id="KW-1185">Reference proteome</keyword>
<evidence type="ECO:0000256" key="1">
    <source>
        <dbReference type="ARBA" id="ARBA00023118"/>
    </source>
</evidence>
<dbReference type="Pfam" id="PF03787">
    <property type="entry name" value="RAMPs"/>
    <property type="match status" value="1"/>
</dbReference>
<feature type="domain" description="CRISPR type III-associated protein" evidence="3">
    <location>
        <begin position="7"/>
        <end position="163"/>
    </location>
</feature>
<dbReference type="NCBIfam" id="TIGR01894">
    <property type="entry name" value="cas_TM1795_cmr1"/>
    <property type="match status" value="1"/>
</dbReference>
<dbReference type="OrthoDB" id="190500at2"/>
<proteinExistence type="predicted"/>
<evidence type="ECO:0000313" key="4">
    <source>
        <dbReference type="EMBL" id="BBL80791.1"/>
    </source>
</evidence>